<proteinExistence type="predicted"/>
<dbReference type="AlphaFoldDB" id="A0AAU1ULM1"/>
<dbReference type="EMBL" id="CP108195">
    <property type="protein sequence ID" value="WTS18114.1"/>
    <property type="molecule type" value="Genomic_DNA"/>
</dbReference>
<name>A0AAU1ULM1_9ACTN</name>
<organism evidence="1">
    <name type="scientific">Streptomyces sp. NBC_00119</name>
    <dbReference type="NCBI Taxonomy" id="2975659"/>
    <lineage>
        <taxon>Bacteria</taxon>
        <taxon>Bacillati</taxon>
        <taxon>Actinomycetota</taxon>
        <taxon>Actinomycetes</taxon>
        <taxon>Kitasatosporales</taxon>
        <taxon>Streptomycetaceae</taxon>
        <taxon>Streptomyces</taxon>
    </lineage>
</organism>
<gene>
    <name evidence="1" type="ORF">OHU69_48340</name>
</gene>
<reference evidence="1" key="1">
    <citation type="submission" date="2022-10" db="EMBL/GenBank/DDBJ databases">
        <title>The complete genomes of actinobacterial strains from the NBC collection.</title>
        <authorList>
            <person name="Joergensen T.S."/>
            <person name="Alvarez Arevalo M."/>
            <person name="Sterndorff E.B."/>
            <person name="Faurdal D."/>
            <person name="Vuksanovic O."/>
            <person name="Mourched A.-S."/>
            <person name="Charusanti P."/>
            <person name="Shaw S."/>
            <person name="Blin K."/>
            <person name="Weber T."/>
        </authorList>
    </citation>
    <scope>NUCLEOTIDE SEQUENCE</scope>
    <source>
        <strain evidence="1">NBC_00119</strain>
    </source>
</reference>
<evidence type="ECO:0000313" key="1">
    <source>
        <dbReference type="EMBL" id="WTS18114.1"/>
    </source>
</evidence>
<protein>
    <submittedName>
        <fullName evidence="1">Uncharacterized protein</fullName>
    </submittedName>
</protein>
<accession>A0AAU1ULM1</accession>
<sequence length="73" mass="7473">MVHGFSVQGGVEVTGRPTVGVCSSVLEQVVEDLQVAAVASRYWGEGEAEGVEGVLDAAVVDGHPLRCCCGQDG</sequence>